<proteinExistence type="predicted"/>
<sequence>MKKIISLAVLISLAGCVTTSTSNPVLSDVHVEKCEELGRLVVTQDKEFQPSMSVSSLVLNQLPVVAEDFKGGVLTCSVVGATDTGYAIAYDESSEIYLHRRFSGNNKTAVLASLTEQVAQEEQRRQNLEREKREQEQAAKRQAMIDERIQFCLDFGAKYADILKGHGMRVDNVSVYDSWNSGESVTCVNSYDGYWVDDINEKGTEQVREQHVINKKTGEYQTIFR</sequence>
<feature type="coiled-coil region" evidence="1">
    <location>
        <begin position="111"/>
        <end position="145"/>
    </location>
</feature>
<dbReference type="KEGG" id="vna:PN96_18995"/>
<feature type="chain" id="PRO_5043002342" description="Lipoprotein" evidence="2">
    <location>
        <begin position="23"/>
        <end position="225"/>
    </location>
</feature>
<evidence type="ECO:0000313" key="4">
    <source>
        <dbReference type="Proteomes" id="UP000092741"/>
    </source>
</evidence>
<protein>
    <recommendedName>
        <fullName evidence="5">Lipoprotein</fullName>
    </recommendedName>
</protein>
<dbReference type="GeneID" id="70914926"/>
<keyword evidence="2" id="KW-0732">Signal</keyword>
<dbReference type="Proteomes" id="UP000092741">
    <property type="component" value="Chromosome 2"/>
</dbReference>
<dbReference type="RefSeq" id="WP_014233962.1">
    <property type="nucleotide sequence ID" value="NZ_ATWU01000010.1"/>
</dbReference>
<feature type="signal peptide" evidence="2">
    <location>
        <begin position="1"/>
        <end position="22"/>
    </location>
</feature>
<accession>A0AAN0Y7P2</accession>
<dbReference type="AlphaFoldDB" id="A0AAN0Y7P2"/>
<dbReference type="PROSITE" id="PS51257">
    <property type="entry name" value="PROKAR_LIPOPROTEIN"/>
    <property type="match status" value="1"/>
</dbReference>
<keyword evidence="4" id="KW-1185">Reference proteome</keyword>
<evidence type="ECO:0000256" key="1">
    <source>
        <dbReference type="SAM" id="Coils"/>
    </source>
</evidence>
<name>A0AAN0Y7P2_VIBNA</name>
<evidence type="ECO:0008006" key="5">
    <source>
        <dbReference type="Google" id="ProtNLM"/>
    </source>
</evidence>
<evidence type="ECO:0000256" key="2">
    <source>
        <dbReference type="SAM" id="SignalP"/>
    </source>
</evidence>
<reference evidence="3 4" key="1">
    <citation type="submission" date="2016-07" db="EMBL/GenBank/DDBJ databases">
        <title>Developing Vibrio natriegens as a novel, fast-growing host for biotechnology.</title>
        <authorList>
            <person name="Weinstock M.T."/>
            <person name="Hesek E.D."/>
            <person name="Wilson C.M."/>
            <person name="Gibson D.G."/>
        </authorList>
    </citation>
    <scope>NUCLEOTIDE SEQUENCE [LARGE SCALE GENOMIC DNA]</scope>
    <source>
        <strain evidence="3 4">ATCC 14048</strain>
    </source>
</reference>
<dbReference type="EMBL" id="CP016346">
    <property type="protein sequence ID" value="ANQ15540.1"/>
    <property type="molecule type" value="Genomic_DNA"/>
</dbReference>
<gene>
    <name evidence="3" type="ORF">BA890_22845</name>
</gene>
<keyword evidence="1" id="KW-0175">Coiled coil</keyword>
<organism evidence="3 4">
    <name type="scientific">Vibrio natriegens NBRC 15636 = ATCC 14048 = DSM 759</name>
    <dbReference type="NCBI Taxonomy" id="1219067"/>
    <lineage>
        <taxon>Bacteria</taxon>
        <taxon>Pseudomonadati</taxon>
        <taxon>Pseudomonadota</taxon>
        <taxon>Gammaproteobacteria</taxon>
        <taxon>Vibrionales</taxon>
        <taxon>Vibrionaceae</taxon>
        <taxon>Vibrio</taxon>
    </lineage>
</organism>
<evidence type="ECO:0000313" key="3">
    <source>
        <dbReference type="EMBL" id="ANQ15540.1"/>
    </source>
</evidence>